<dbReference type="RefSeq" id="XP_009065489.1">
    <property type="nucleotide sequence ID" value="XM_009067241.1"/>
</dbReference>
<dbReference type="SUPFAM" id="SSF47473">
    <property type="entry name" value="EF-hand"/>
    <property type="match status" value="1"/>
</dbReference>
<organism evidence="5 6">
    <name type="scientific">Lottia gigantea</name>
    <name type="common">Giant owl limpet</name>
    <dbReference type="NCBI Taxonomy" id="225164"/>
    <lineage>
        <taxon>Eukaryota</taxon>
        <taxon>Metazoa</taxon>
        <taxon>Spiralia</taxon>
        <taxon>Lophotrochozoa</taxon>
        <taxon>Mollusca</taxon>
        <taxon>Gastropoda</taxon>
        <taxon>Patellogastropoda</taxon>
        <taxon>Lottioidea</taxon>
        <taxon>Lottiidae</taxon>
        <taxon>Lottia</taxon>
    </lineage>
</organism>
<dbReference type="OMA" id="FRMMARR"/>
<evidence type="ECO:0000313" key="5">
    <source>
        <dbReference type="EMBL" id="ESO83764.1"/>
    </source>
</evidence>
<evidence type="ECO:0000313" key="6">
    <source>
        <dbReference type="Proteomes" id="UP000030746"/>
    </source>
</evidence>
<proteinExistence type="predicted"/>
<dbReference type="EMBL" id="KB203598">
    <property type="protein sequence ID" value="ESO83764.1"/>
    <property type="molecule type" value="Genomic_DNA"/>
</dbReference>
<feature type="region of interest" description="Disordered" evidence="4">
    <location>
        <begin position="302"/>
        <end position="343"/>
    </location>
</feature>
<keyword evidence="6" id="KW-1185">Reference proteome</keyword>
<keyword evidence="2" id="KW-0547">Nucleotide-binding</keyword>
<dbReference type="GO" id="GO:0070740">
    <property type="term" value="F:tubulin-glutamic acid ligase activity"/>
    <property type="evidence" value="ECO:0007669"/>
    <property type="project" value="TreeGrafter"/>
</dbReference>
<evidence type="ECO:0000256" key="2">
    <source>
        <dbReference type="ARBA" id="ARBA00022741"/>
    </source>
</evidence>
<dbReference type="GO" id="GO:0036064">
    <property type="term" value="C:ciliary basal body"/>
    <property type="evidence" value="ECO:0007669"/>
    <property type="project" value="TreeGrafter"/>
</dbReference>
<dbReference type="KEGG" id="lgi:LOTGIDRAFT_53477"/>
<evidence type="ECO:0008006" key="7">
    <source>
        <dbReference type="Google" id="ProtNLM"/>
    </source>
</evidence>
<evidence type="ECO:0000256" key="3">
    <source>
        <dbReference type="ARBA" id="ARBA00022840"/>
    </source>
</evidence>
<dbReference type="STRING" id="225164.V4B5J7"/>
<dbReference type="PANTHER" id="PTHR12241:SF154">
    <property type="entry name" value="TUBULIN POLYGLUTAMYLASE TTLL11"/>
    <property type="match status" value="1"/>
</dbReference>
<accession>V4B5J7</accession>
<dbReference type="GO" id="GO:0005524">
    <property type="term" value="F:ATP binding"/>
    <property type="evidence" value="ECO:0007669"/>
    <property type="project" value="UniProtKB-KW"/>
</dbReference>
<dbReference type="HOGENOM" id="CLU_010131_6_2_1"/>
<reference evidence="5 6" key="1">
    <citation type="journal article" date="2013" name="Nature">
        <title>Insights into bilaterian evolution from three spiralian genomes.</title>
        <authorList>
            <person name="Simakov O."/>
            <person name="Marletaz F."/>
            <person name="Cho S.J."/>
            <person name="Edsinger-Gonzales E."/>
            <person name="Havlak P."/>
            <person name="Hellsten U."/>
            <person name="Kuo D.H."/>
            <person name="Larsson T."/>
            <person name="Lv J."/>
            <person name="Arendt D."/>
            <person name="Savage R."/>
            <person name="Osoegawa K."/>
            <person name="de Jong P."/>
            <person name="Grimwood J."/>
            <person name="Chapman J.A."/>
            <person name="Shapiro H."/>
            <person name="Aerts A."/>
            <person name="Otillar R.P."/>
            <person name="Terry A.Y."/>
            <person name="Boore J.L."/>
            <person name="Grigoriev I.V."/>
            <person name="Lindberg D.R."/>
            <person name="Seaver E.C."/>
            <person name="Weisblat D.A."/>
            <person name="Putnam N.H."/>
            <person name="Rokhsar D.S."/>
        </authorList>
    </citation>
    <scope>NUCLEOTIDE SEQUENCE [LARGE SCALE GENOMIC DNA]</scope>
</reference>
<dbReference type="GO" id="GO:0015631">
    <property type="term" value="F:tubulin binding"/>
    <property type="evidence" value="ECO:0007669"/>
    <property type="project" value="TreeGrafter"/>
</dbReference>
<dbReference type="SUPFAM" id="SSF56059">
    <property type="entry name" value="Glutathione synthetase ATP-binding domain-like"/>
    <property type="match status" value="1"/>
</dbReference>
<evidence type="ECO:0000256" key="4">
    <source>
        <dbReference type="SAM" id="MobiDB-lite"/>
    </source>
</evidence>
<feature type="compositionally biased region" description="Acidic residues" evidence="4">
    <location>
        <begin position="309"/>
        <end position="326"/>
    </location>
</feature>
<dbReference type="Pfam" id="PF03133">
    <property type="entry name" value="TTL"/>
    <property type="match status" value="1"/>
</dbReference>
<dbReference type="GeneID" id="20251246"/>
<feature type="non-terminal residue" evidence="5">
    <location>
        <position position="477"/>
    </location>
</feature>
<dbReference type="InterPro" id="IPR011992">
    <property type="entry name" value="EF-hand-dom_pair"/>
</dbReference>
<feature type="compositionally biased region" description="Polar residues" evidence="4">
    <location>
        <begin position="329"/>
        <end position="338"/>
    </location>
</feature>
<dbReference type="Gene3D" id="3.30.470.20">
    <property type="entry name" value="ATP-grasp fold, B domain"/>
    <property type="match status" value="1"/>
</dbReference>
<keyword evidence="1" id="KW-0436">Ligase</keyword>
<dbReference type="PANTHER" id="PTHR12241">
    <property type="entry name" value="TUBULIN POLYGLUTAMYLASE"/>
    <property type="match status" value="1"/>
</dbReference>
<dbReference type="Gene3D" id="1.10.238.10">
    <property type="entry name" value="EF-hand"/>
    <property type="match status" value="1"/>
</dbReference>
<gene>
    <name evidence="5" type="ORF">LOTGIDRAFT_53477</name>
</gene>
<dbReference type="InterPro" id="IPR004344">
    <property type="entry name" value="TTL/TTLL_fam"/>
</dbReference>
<name>V4B5J7_LOTGI</name>
<dbReference type="PROSITE" id="PS51221">
    <property type="entry name" value="TTL"/>
    <property type="match status" value="1"/>
</dbReference>
<evidence type="ECO:0000256" key="1">
    <source>
        <dbReference type="ARBA" id="ARBA00022598"/>
    </source>
</evidence>
<keyword evidence="3" id="KW-0067">ATP-binding</keyword>
<feature type="non-terminal residue" evidence="5">
    <location>
        <position position="1"/>
    </location>
</feature>
<dbReference type="Proteomes" id="UP000030746">
    <property type="component" value="Unassembled WGS sequence"/>
</dbReference>
<sequence>FSGTLEIFSKSNLFRTLDMMKSWFPEDYDFYPRTWFLPQQQYQFNASFKYMTDKKAKHKPTFIVKPSEGSQGEGIYLLRDPSQYTQQGVRKHVIQEYLTDVLLINDYKFDLRVYVVIKSINPLVIYICKEGLARFSTIPYEQPNAKNIHESFMHLTNYSLNKKSSTFDKSQKENEGSKRKLTQVFKVLEKKGYNCEKLWSEIELIVCKTILAVIGDLQVEYNSHIPNSKSGPSCFQIFGFDILILKDLKPMLLEVNSNPSLRIDCEQEVSPGIMGYVLSLKDEEVKRPLIQDTLMLVAPPQKYTHSEEADVTNENEESEEANDNEESNITNGDSNEQGNNEEYEESCLKEIFPSIYGAECQHLHIMEILSNMFMSCLSVRGSSRLTSSAFRLFTRKSKIISKGITNATVDIIYIDVQRKWEHFNHDKTTGNCLNFNGFVDACHELAKKKFPSNDKLEMMQNFIDYCKENIEAFNKRQ</sequence>
<protein>
    <recommendedName>
        <fullName evidence="7">Tubulin--tyrosine ligase-like protein 9</fullName>
    </recommendedName>
</protein>
<dbReference type="CTD" id="20251246"/>
<dbReference type="OrthoDB" id="202825at2759"/>
<dbReference type="AlphaFoldDB" id="V4B5J7"/>
<dbReference type="GO" id="GO:0000226">
    <property type="term" value="P:microtubule cytoskeleton organization"/>
    <property type="evidence" value="ECO:0007669"/>
    <property type="project" value="TreeGrafter"/>
</dbReference>